<dbReference type="PANTHER" id="PTHR35866:SF2">
    <property type="entry name" value="YKGJ FAMILY CYSTEINE CLUSTER PROTEIN"/>
    <property type="match status" value="1"/>
</dbReference>
<comment type="caution">
    <text evidence="1">The sequence shown here is derived from an EMBL/GenBank/DDBJ whole genome shotgun (WGS) entry which is preliminary data.</text>
</comment>
<accession>A0A2V2N645</accession>
<sequence>MKISTKCVKLEMNTSTISLAQKILENRFSCQCCGACCTEYEPGSNRVMVSPEEIHRIMEGSGLSFEEIAEPYPERIQESGRDYTFGWVIRQKGNHCMFLSESRCTIYQNRPWICRTYPFMLDNDDLIVHPCSGLNRADSIEDPKDIALNLLKRQEFEHADEDRIRNIFATKTIPAGKPVVIDGEGIKEYHG</sequence>
<dbReference type="AlphaFoldDB" id="A0A2V2N645"/>
<proteinExistence type="predicted"/>
<name>A0A2V2N645_9EURY</name>
<gene>
    <name evidence="1" type="ORF">DLD82_14795</name>
</gene>
<dbReference type="InterPro" id="IPR005358">
    <property type="entry name" value="Puta_zinc/iron-chelating_dom"/>
</dbReference>
<dbReference type="PANTHER" id="PTHR35866">
    <property type="entry name" value="PUTATIVE-RELATED"/>
    <property type="match status" value="1"/>
</dbReference>
<organism evidence="1 2">
    <name type="scientific">Methanospirillum stamsii</name>
    <dbReference type="NCBI Taxonomy" id="1277351"/>
    <lineage>
        <taxon>Archaea</taxon>
        <taxon>Methanobacteriati</taxon>
        <taxon>Methanobacteriota</taxon>
        <taxon>Stenosarchaea group</taxon>
        <taxon>Methanomicrobia</taxon>
        <taxon>Methanomicrobiales</taxon>
        <taxon>Methanospirillaceae</taxon>
        <taxon>Methanospirillum</taxon>
    </lineage>
</organism>
<keyword evidence="2" id="KW-1185">Reference proteome</keyword>
<dbReference type="Proteomes" id="UP000245934">
    <property type="component" value="Unassembled WGS sequence"/>
</dbReference>
<dbReference type="Pfam" id="PF03692">
    <property type="entry name" value="CxxCxxCC"/>
    <property type="match status" value="1"/>
</dbReference>
<protein>
    <submittedName>
        <fullName evidence="1">YkgJ family cysteine cluster protein</fullName>
    </submittedName>
</protein>
<reference evidence="1 2" key="1">
    <citation type="submission" date="2018-05" db="EMBL/GenBank/DDBJ databases">
        <title>Draft genome of Methanospirillum stamsii Pt1.</title>
        <authorList>
            <person name="Dueholm M.S."/>
            <person name="Nielsen P.H."/>
            <person name="Bakmann L.F."/>
            <person name="Otzen D.E."/>
        </authorList>
    </citation>
    <scope>NUCLEOTIDE SEQUENCE [LARGE SCALE GENOMIC DNA]</scope>
    <source>
        <strain evidence="1 2">Pt1</strain>
    </source>
</reference>
<evidence type="ECO:0000313" key="1">
    <source>
        <dbReference type="EMBL" id="PWR70763.1"/>
    </source>
</evidence>
<dbReference type="EMBL" id="QGMZ01000039">
    <property type="protein sequence ID" value="PWR70763.1"/>
    <property type="molecule type" value="Genomic_DNA"/>
</dbReference>
<evidence type="ECO:0000313" key="2">
    <source>
        <dbReference type="Proteomes" id="UP000245934"/>
    </source>
</evidence>